<evidence type="ECO:0008006" key="4">
    <source>
        <dbReference type="Google" id="ProtNLM"/>
    </source>
</evidence>
<keyword evidence="3" id="KW-1185">Reference proteome</keyword>
<name>A0A427Y429_9TREE</name>
<proteinExistence type="predicted"/>
<protein>
    <recommendedName>
        <fullName evidence="4">Protein kinase domain-containing protein</fullName>
    </recommendedName>
</protein>
<dbReference type="Proteomes" id="UP000279236">
    <property type="component" value="Unassembled WGS sequence"/>
</dbReference>
<dbReference type="OrthoDB" id="3182995at2759"/>
<reference evidence="2 3" key="1">
    <citation type="submission" date="2018-11" db="EMBL/GenBank/DDBJ databases">
        <title>Genome sequence of Apiotrichum porosum DSM 27194.</title>
        <authorList>
            <person name="Aliyu H."/>
            <person name="Gorte O."/>
            <person name="Ochsenreither K."/>
        </authorList>
    </citation>
    <scope>NUCLEOTIDE SEQUENCE [LARGE SCALE GENOMIC DNA]</scope>
    <source>
        <strain evidence="2 3">DSM 27194</strain>
    </source>
</reference>
<organism evidence="2 3">
    <name type="scientific">Apiotrichum porosum</name>
    <dbReference type="NCBI Taxonomy" id="105984"/>
    <lineage>
        <taxon>Eukaryota</taxon>
        <taxon>Fungi</taxon>
        <taxon>Dikarya</taxon>
        <taxon>Basidiomycota</taxon>
        <taxon>Agaricomycotina</taxon>
        <taxon>Tremellomycetes</taxon>
        <taxon>Trichosporonales</taxon>
        <taxon>Trichosporonaceae</taxon>
        <taxon>Apiotrichum</taxon>
    </lineage>
</organism>
<feature type="region of interest" description="Disordered" evidence="1">
    <location>
        <begin position="365"/>
        <end position="388"/>
    </location>
</feature>
<gene>
    <name evidence="2" type="ORF">EHS24_004018</name>
</gene>
<comment type="caution">
    <text evidence="2">The sequence shown here is derived from an EMBL/GenBank/DDBJ whole genome shotgun (WGS) entry which is preliminary data.</text>
</comment>
<evidence type="ECO:0000313" key="2">
    <source>
        <dbReference type="EMBL" id="RSH85838.1"/>
    </source>
</evidence>
<accession>A0A427Y429</accession>
<dbReference type="GeneID" id="39588561"/>
<dbReference type="EMBL" id="RSCE01000002">
    <property type="protein sequence ID" value="RSH85838.1"/>
    <property type="molecule type" value="Genomic_DNA"/>
</dbReference>
<evidence type="ECO:0000313" key="3">
    <source>
        <dbReference type="Proteomes" id="UP000279236"/>
    </source>
</evidence>
<evidence type="ECO:0000256" key="1">
    <source>
        <dbReference type="SAM" id="MobiDB-lite"/>
    </source>
</evidence>
<sequence>MPIHPEQRAAVLEALNNSSAVSQETIVELTAALDRRAQPSWSPYLTTPTTLCDALHRHVCPQFLATRLPLFHGPNSTESIDLADLIPQGHEIRVQFSQGVTSTLSTTLRESIASSPPSTSEGQANLDMFLRTTESSIELVNKAPLAYEDDQSALALATLAMPLNAVLADTTTYAAGKVLASTPRWVRARQEGDRGVTDWVCVTGNNRDELVSKAVNEWMTHGVLSNAQLSGLRRVAALGNSGFSFAATAAPGSTTLSPTPVLPHPQLHPNALKGTLQVWVQLHRYQCRWGLLYNTSTMAVFFLASPYRLLMGDLIEREDGRFLPVLTVAGALVATAIATEIPDGADKAITFLRFGSEDASGAVSQSVSGQQSLPRSSTPAPLPVQHSRHGVPTITEQTVDFDTWFAITAHIPAPAILCRQFHPASLPSSNPDTEPVLRLGALRGSGSVWTTFAATLNGTFDSLRAGFRVELDPTAWPHLPTDLHATEPALVAGNMSVIVKACIPSYNCPPETTPVKLLERISNEDAMYRGPLADLHQVVPTYAGLFRRAGAAGDAVDSLWLSVMEDVGSAIAHEWQDVHDLDRPHVLGLFDTIHARGVAHGDVEVRHVRFRHPDTFRLIDFDQASTDEERVVYEGVEIRLR</sequence>
<dbReference type="AlphaFoldDB" id="A0A427Y429"/>
<dbReference type="RefSeq" id="XP_028478623.1">
    <property type="nucleotide sequence ID" value="XM_028619651.1"/>
</dbReference>